<protein>
    <recommendedName>
        <fullName evidence="3">Spermatogenesis-associated protein 2 PUB-like domain-containing protein</fullName>
    </recommendedName>
</protein>
<dbReference type="Proteomes" id="UP001148018">
    <property type="component" value="Unassembled WGS sequence"/>
</dbReference>
<dbReference type="EMBL" id="JANIIK010000110">
    <property type="protein sequence ID" value="KAJ3596139.1"/>
    <property type="molecule type" value="Genomic_DNA"/>
</dbReference>
<feature type="compositionally biased region" description="Low complexity" evidence="2">
    <location>
        <begin position="298"/>
        <end position="309"/>
    </location>
</feature>
<evidence type="ECO:0000313" key="4">
    <source>
        <dbReference type="EMBL" id="KAJ3596139.1"/>
    </source>
</evidence>
<feature type="compositionally biased region" description="Basic and acidic residues" evidence="2">
    <location>
        <begin position="356"/>
        <end position="367"/>
    </location>
</feature>
<proteinExistence type="inferred from homology"/>
<dbReference type="Pfam" id="PF21388">
    <property type="entry name" value="SPATA2_PUB-like"/>
    <property type="match status" value="1"/>
</dbReference>
<sequence>MSIHCQIANDLVKKYDHCLEQRLVEGASSLTCHDEVLRKHAEAILENGGAEDILGLDPLKVMEESLKAMVDLPVSTARPCRGGLRGLAKAFEVLEQAALNLYLNPWREEYKVVKMYSGIFTHSIKPVLSMAQIGHLFGLLGYQPCLGQHEQLLRGRSGVHSASPSHLLQLSCGFFLARCECQLLLAALGNHGGEVDWELGLVMERRRGHSLQVSLDNSKKLLDTNQALTEEVSDECGAGGELELDLYTAGGLKSGRGETAGFQDDHAGPRSLSWVANHGVRSPASMLLGHSNGFANPTSSSTTAAAATSPLAREPRCVSTLNCQLTNASLSRQIPSGATRTAAATPTQVAAPEEEPQSHRRFDRNEDWPSIAMAQASGLTSSEDSLPPSPEHLCSCVQSSGASPHLNCLNCNTLHNTTCPSLQKCHTNGHSVTNGHKATEVNGKTRPLSSQGLGEPAWSIHPNHTADNVAMSLSCMPDFNTKPPQPMTYHSCCVQAPDPLFVCFTCQDFHSGACREVTRCETLGHDTKPLQVCECGMLCSRSPLVLCRYCGREYCSKCWYRTPVICACGETFDHRPSD</sequence>
<feature type="region of interest" description="Disordered" evidence="2">
    <location>
        <begin position="436"/>
        <end position="456"/>
    </location>
</feature>
<dbReference type="GO" id="GO:0005737">
    <property type="term" value="C:cytoplasm"/>
    <property type="evidence" value="ECO:0007669"/>
    <property type="project" value="TreeGrafter"/>
</dbReference>
<dbReference type="Gene3D" id="1.20.58.2190">
    <property type="match status" value="1"/>
</dbReference>
<name>A0A9Q0IEU3_9TELE</name>
<feature type="region of interest" description="Disordered" evidence="2">
    <location>
        <begin position="334"/>
        <end position="367"/>
    </location>
</feature>
<reference evidence="4" key="1">
    <citation type="submission" date="2022-07" db="EMBL/GenBank/DDBJ databases">
        <title>Chromosome-level genome of Muraenolepis orangiensis.</title>
        <authorList>
            <person name="Kim J."/>
        </authorList>
    </citation>
    <scope>NUCLEOTIDE SEQUENCE</scope>
    <source>
        <strain evidence="4">KU_S4_2022</strain>
        <tissue evidence="4">Muscle</tissue>
    </source>
</reference>
<dbReference type="PANTHER" id="PTHR15326">
    <property type="entry name" value="SPERMATOGENESIS-ASSOCIATED PROTEIN 2/TAMOZHENNIC"/>
    <property type="match status" value="1"/>
</dbReference>
<comment type="caution">
    <text evidence="4">The sequence shown here is derived from an EMBL/GenBank/DDBJ whole genome shotgun (WGS) entry which is preliminary data.</text>
</comment>
<gene>
    <name evidence="4" type="ORF">NHX12_002548</name>
</gene>
<dbReference type="OrthoDB" id="9837000at2759"/>
<dbReference type="InterPro" id="IPR048839">
    <property type="entry name" value="SPATA2_PUB-like"/>
</dbReference>
<evidence type="ECO:0000259" key="3">
    <source>
        <dbReference type="Pfam" id="PF21388"/>
    </source>
</evidence>
<dbReference type="InterPro" id="IPR036339">
    <property type="entry name" value="PUB-like_dom_sf"/>
</dbReference>
<organism evidence="4 5">
    <name type="scientific">Muraenolepis orangiensis</name>
    <name type="common">Patagonian moray cod</name>
    <dbReference type="NCBI Taxonomy" id="630683"/>
    <lineage>
        <taxon>Eukaryota</taxon>
        <taxon>Metazoa</taxon>
        <taxon>Chordata</taxon>
        <taxon>Craniata</taxon>
        <taxon>Vertebrata</taxon>
        <taxon>Euteleostomi</taxon>
        <taxon>Actinopterygii</taxon>
        <taxon>Neopterygii</taxon>
        <taxon>Teleostei</taxon>
        <taxon>Neoteleostei</taxon>
        <taxon>Acanthomorphata</taxon>
        <taxon>Zeiogadaria</taxon>
        <taxon>Gadariae</taxon>
        <taxon>Gadiformes</taxon>
        <taxon>Muraenolepidoidei</taxon>
        <taxon>Muraenolepididae</taxon>
        <taxon>Muraenolepis</taxon>
    </lineage>
</organism>
<dbReference type="AlphaFoldDB" id="A0A9Q0IEU3"/>
<feature type="domain" description="Spermatogenesis-associated protein 2 PUB-like" evidence="3">
    <location>
        <begin position="11"/>
        <end position="207"/>
    </location>
</feature>
<evidence type="ECO:0000313" key="5">
    <source>
        <dbReference type="Proteomes" id="UP001148018"/>
    </source>
</evidence>
<dbReference type="PANTHER" id="PTHR15326:SF7">
    <property type="entry name" value="SPERMATOGENESIS-ASSOCIATED PROTEIN 2-LIKE PROTEIN"/>
    <property type="match status" value="1"/>
</dbReference>
<feature type="compositionally biased region" description="Low complexity" evidence="2">
    <location>
        <begin position="338"/>
        <end position="351"/>
    </location>
</feature>
<evidence type="ECO:0000256" key="1">
    <source>
        <dbReference type="ARBA" id="ARBA00038142"/>
    </source>
</evidence>
<evidence type="ECO:0000256" key="2">
    <source>
        <dbReference type="SAM" id="MobiDB-lite"/>
    </source>
</evidence>
<comment type="similarity">
    <text evidence="1">Belongs to the SPATA2 family.</text>
</comment>
<feature type="region of interest" description="Disordered" evidence="2">
    <location>
        <begin position="291"/>
        <end position="311"/>
    </location>
</feature>
<accession>A0A9Q0IEU3</accession>
<keyword evidence="5" id="KW-1185">Reference proteome</keyword>
<dbReference type="SUPFAM" id="SSF143503">
    <property type="entry name" value="PUG domain-like"/>
    <property type="match status" value="1"/>
</dbReference>